<sequence>MKWRVIAVLGAGLAVASCGSGGNPFGNAPQCGGNPLAGTPCPDPTPPDPTPTPPEDGPGGLPGTETPSAATPIIRYEDVSDDTGNGYAQGFTFNAADNTYTVDNLAFDGGNDYRKRLGQPVDRLGGYEVYEAAAEVRDPQTGALIPQFEHKLLAGVSRSGRTEFAIVRTGAYRGYGFGGFVMKRNDNFVRPPNPPSGANQAAYSGNYAAVRDFDGASGLEYATGAMTIAIDFNDFNRGDAVKGTVSNRQIFDANGTNITARVLEAMDAKFDRDDKAPATRELPTLVFAVGPGAINANGEIGGLLDSSVIDYNGDRARVVTYEAGKYYGVVSGPNADEVVGVIVIEAEDPRIDGVTVRETGGFILYRP</sequence>
<proteinExistence type="predicted"/>
<gene>
    <name evidence="2" type="ORF">G3572_16275</name>
</gene>
<dbReference type="Proteomes" id="UP000481421">
    <property type="component" value="Unassembled WGS sequence"/>
</dbReference>
<reference evidence="2 3" key="1">
    <citation type="submission" date="2020-02" db="EMBL/GenBank/DDBJ databases">
        <title>Rhodobacter algicola sp. nov., isolated from microalga culture.</title>
        <authorList>
            <person name="Park C.-Y."/>
        </authorList>
    </citation>
    <scope>NUCLEOTIDE SEQUENCE [LARGE SCALE GENOMIC DNA]</scope>
    <source>
        <strain evidence="2 3">ETT8</strain>
    </source>
</reference>
<dbReference type="RefSeq" id="WP_164613833.1">
    <property type="nucleotide sequence ID" value="NZ_JAAIKE010000006.1"/>
</dbReference>
<feature type="compositionally biased region" description="Pro residues" evidence="1">
    <location>
        <begin position="41"/>
        <end position="56"/>
    </location>
</feature>
<name>A0A6B3RSN8_9RHOB</name>
<organism evidence="2 3">
    <name type="scientific">Pseudotabrizicola algicola</name>
    <dbReference type="NCBI Taxonomy" id="2709381"/>
    <lineage>
        <taxon>Bacteria</taxon>
        <taxon>Pseudomonadati</taxon>
        <taxon>Pseudomonadota</taxon>
        <taxon>Alphaproteobacteria</taxon>
        <taxon>Rhodobacterales</taxon>
        <taxon>Paracoccaceae</taxon>
        <taxon>Pseudotabrizicola</taxon>
    </lineage>
</organism>
<evidence type="ECO:0000313" key="2">
    <source>
        <dbReference type="EMBL" id="NEX47768.1"/>
    </source>
</evidence>
<evidence type="ECO:0000313" key="3">
    <source>
        <dbReference type="Proteomes" id="UP000481421"/>
    </source>
</evidence>
<protein>
    <submittedName>
        <fullName evidence="2">Uncharacterized protein</fullName>
    </submittedName>
</protein>
<dbReference type="PROSITE" id="PS51257">
    <property type="entry name" value="PROKAR_LIPOPROTEIN"/>
    <property type="match status" value="1"/>
</dbReference>
<keyword evidence="3" id="KW-1185">Reference proteome</keyword>
<comment type="caution">
    <text evidence="2">The sequence shown here is derived from an EMBL/GenBank/DDBJ whole genome shotgun (WGS) entry which is preliminary data.</text>
</comment>
<accession>A0A6B3RSN8</accession>
<dbReference type="AlphaFoldDB" id="A0A6B3RSN8"/>
<evidence type="ECO:0000256" key="1">
    <source>
        <dbReference type="SAM" id="MobiDB-lite"/>
    </source>
</evidence>
<feature type="region of interest" description="Disordered" evidence="1">
    <location>
        <begin position="36"/>
        <end position="68"/>
    </location>
</feature>
<dbReference type="EMBL" id="JAAIKE010000006">
    <property type="protein sequence ID" value="NEX47768.1"/>
    <property type="molecule type" value="Genomic_DNA"/>
</dbReference>